<dbReference type="InterPro" id="IPR055060">
    <property type="entry name" value="ACOX_C_alpha1"/>
</dbReference>
<name>F4PJD7_CACFS</name>
<dbReference type="Gene3D" id="2.40.110.10">
    <property type="entry name" value="Butyryl-CoA Dehydrogenase, subunit A, domain 2"/>
    <property type="match status" value="1"/>
</dbReference>
<dbReference type="InterPro" id="IPR006091">
    <property type="entry name" value="Acyl-CoA_Oxase/DH_mid-dom"/>
</dbReference>
<dbReference type="InterPro" id="IPR009100">
    <property type="entry name" value="AcylCoA_DH/oxidase_NM_dom_sf"/>
</dbReference>
<keyword evidence="5 10" id="KW-0274">FAD</keyword>
<dbReference type="GeneID" id="14875915"/>
<dbReference type="FunFam" id="2.40.110.10:FF:000005">
    <property type="entry name" value="Acyl-coenzyme A oxidase"/>
    <property type="match status" value="1"/>
</dbReference>
<dbReference type="FunFam" id="1.20.140.10:FF:000007">
    <property type="entry name" value="Acyl-coenzyme A oxidase"/>
    <property type="match status" value="1"/>
</dbReference>
<evidence type="ECO:0000256" key="6">
    <source>
        <dbReference type="ARBA" id="ARBA00022832"/>
    </source>
</evidence>
<organism evidence="17 18">
    <name type="scientific">Cavenderia fasciculata</name>
    <name type="common">Slime mold</name>
    <name type="synonym">Dictyostelium fasciculatum</name>
    <dbReference type="NCBI Taxonomy" id="261658"/>
    <lineage>
        <taxon>Eukaryota</taxon>
        <taxon>Amoebozoa</taxon>
        <taxon>Evosea</taxon>
        <taxon>Eumycetozoa</taxon>
        <taxon>Dictyostelia</taxon>
        <taxon>Acytosteliales</taxon>
        <taxon>Cavenderiaceae</taxon>
        <taxon>Cavenderia</taxon>
    </lineage>
</organism>
<dbReference type="SUPFAM" id="SSF47203">
    <property type="entry name" value="Acyl-CoA dehydrogenase C-terminal domain-like"/>
    <property type="match status" value="2"/>
</dbReference>
<protein>
    <recommendedName>
        <fullName evidence="10">Acyl-coenzyme A oxidase</fullName>
    </recommendedName>
</protein>
<evidence type="ECO:0000256" key="3">
    <source>
        <dbReference type="ARBA" id="ARBA00006288"/>
    </source>
</evidence>
<dbReference type="OrthoDB" id="538336at2759"/>
<dbReference type="AlphaFoldDB" id="F4PJD7"/>
<dbReference type="STRING" id="1054147.F4PJD7"/>
<reference evidence="18" key="1">
    <citation type="journal article" date="2011" name="Genome Res.">
        <title>Phylogeny-wide analysis of social amoeba genomes highlights ancient origins for complex intercellular communication.</title>
        <authorList>
            <person name="Heidel A.J."/>
            <person name="Lawal H.M."/>
            <person name="Felder M."/>
            <person name="Schilde C."/>
            <person name="Helps N.R."/>
            <person name="Tunggal B."/>
            <person name="Rivero F."/>
            <person name="John U."/>
            <person name="Schleicher M."/>
            <person name="Eichinger L."/>
            <person name="Platzer M."/>
            <person name="Noegel A.A."/>
            <person name="Schaap P."/>
            <person name="Gloeckner G."/>
        </authorList>
    </citation>
    <scope>NUCLEOTIDE SEQUENCE [LARGE SCALE GENOMIC DNA]</scope>
    <source>
        <strain evidence="18">SH3</strain>
    </source>
</reference>
<proteinExistence type="inferred from homology"/>
<dbReference type="Gene3D" id="1.20.140.10">
    <property type="entry name" value="Butyryl-CoA Dehydrogenase, subunit A, domain 3"/>
    <property type="match status" value="2"/>
</dbReference>
<sequence length="661" mass="74188">MDNTMLQFPKGDQSSSLDQQSSSNKEKKLEKKQIMDILHDKSIYNVDLDVTKDQNRLTVLKQLLHFLPLTFGKGIVNISDLRNDPGRVVALIDSLSQFDDCKRKRENESLMTKMVVNNFLFGASVFNLGTERHHTLLPDIQSGKLLGCFAMTELGHGSNVRALETTATYDSEKNEFVINTPVRTATKWWIGNSAHAVIATVFARLIIDGVDNEVHAFLVPLRKSNGYDLLPGVKIGDLGMKFGLNGVDNGWIQFDNVRIPASNLLDKFGGVENGVYRSPISSPSKRFATILAQMITGRISICAGTIRNLKIGLAIACRYATKRLQFGPDLKSTENAIMDYPTHYLSLMPMVASVYAYDATRSYLAKKFQERTGEDEIHVLASGLKAFLTQYTTTSLLEMRRMCGGHGYWGLSRFGRLIASNDIGRTFEGDNTLLLQQVAKDLLTQFKKEYTSNKFTGTLKYLSKNTSLFMDRINPITTRRSDEKHILSLKFLLDAMEYRSSKLLIDSANTVAKNYKETKKPFDSWNVSLEILVHLAKAHTETIIVTKFIESIKAVQDRELKDSLKKLCQLYALCKIREDFEFFRNTNYLKNGKAIAIGKIISTLCFELSREAITLVEGFGNDEELLESPLGLADGDLYENICKKVGGPFSPANYLVTPSKL</sequence>
<evidence type="ECO:0000259" key="14">
    <source>
        <dbReference type="Pfam" id="PF01756"/>
    </source>
</evidence>
<evidence type="ECO:0000256" key="13">
    <source>
        <dbReference type="SAM" id="MobiDB-lite"/>
    </source>
</evidence>
<dbReference type="InterPro" id="IPR046373">
    <property type="entry name" value="Acyl-CoA_Oxase/DH_mid-dom_sf"/>
</dbReference>
<dbReference type="GO" id="GO:0071949">
    <property type="term" value="F:FAD binding"/>
    <property type="evidence" value="ECO:0007669"/>
    <property type="project" value="InterPro"/>
</dbReference>
<feature type="domain" description="Acyl-CoA oxidase C-terminal" evidence="14">
    <location>
        <begin position="489"/>
        <end position="651"/>
    </location>
</feature>
<dbReference type="InterPro" id="IPR036250">
    <property type="entry name" value="AcylCo_DH-like_C"/>
</dbReference>
<dbReference type="PANTHER" id="PTHR10909:SF378">
    <property type="entry name" value="ACYL-COENZYME A OXIDASE"/>
    <property type="match status" value="1"/>
</dbReference>
<evidence type="ECO:0000256" key="9">
    <source>
        <dbReference type="ARBA" id="ARBA00023140"/>
    </source>
</evidence>
<evidence type="ECO:0000256" key="12">
    <source>
        <dbReference type="PIRSR" id="PIRSR000168-2"/>
    </source>
</evidence>
<feature type="binding site" evidence="12">
    <location>
        <position position="152"/>
    </location>
    <ligand>
        <name>FAD</name>
        <dbReference type="ChEBI" id="CHEBI:57692"/>
    </ligand>
</feature>
<dbReference type="Proteomes" id="UP000007797">
    <property type="component" value="Unassembled WGS sequence"/>
</dbReference>
<dbReference type="InterPro" id="IPR012258">
    <property type="entry name" value="Acyl-CoA_oxidase"/>
</dbReference>
<accession>F4PJD7</accession>
<dbReference type="RefSeq" id="XP_004362274.1">
    <property type="nucleotide sequence ID" value="XM_004362217.1"/>
</dbReference>
<evidence type="ECO:0000313" key="17">
    <source>
        <dbReference type="EMBL" id="EGG24423.1"/>
    </source>
</evidence>
<evidence type="ECO:0000256" key="4">
    <source>
        <dbReference type="ARBA" id="ARBA00022630"/>
    </source>
</evidence>
<evidence type="ECO:0000256" key="1">
    <source>
        <dbReference type="ARBA" id="ARBA00001974"/>
    </source>
</evidence>
<keyword evidence="18" id="KW-1185">Reference proteome</keyword>
<dbReference type="PANTHER" id="PTHR10909">
    <property type="entry name" value="ELECTRON TRANSPORT OXIDOREDUCTASE"/>
    <property type="match status" value="1"/>
</dbReference>
<feature type="domain" description="Acyl-CoA oxidase C-alpha1" evidence="16">
    <location>
        <begin position="293"/>
        <end position="443"/>
    </location>
</feature>
<keyword evidence="8" id="KW-0443">Lipid metabolism</keyword>
<dbReference type="GO" id="GO:0033540">
    <property type="term" value="P:fatty acid beta-oxidation using acyl-CoA oxidase"/>
    <property type="evidence" value="ECO:0007669"/>
    <property type="project" value="TreeGrafter"/>
</dbReference>
<comment type="subcellular location">
    <subcellularLocation>
        <location evidence="2">Peroxisome</location>
    </subcellularLocation>
</comment>
<feature type="region of interest" description="Disordered" evidence="13">
    <location>
        <begin position="1"/>
        <end position="30"/>
    </location>
</feature>
<keyword evidence="7" id="KW-0560">Oxidoreductase</keyword>
<dbReference type="Pfam" id="PF01756">
    <property type="entry name" value="ACOX"/>
    <property type="match status" value="1"/>
</dbReference>
<dbReference type="Pfam" id="PF22924">
    <property type="entry name" value="ACOX_C_alpha1"/>
    <property type="match status" value="1"/>
</dbReference>
<evidence type="ECO:0000256" key="10">
    <source>
        <dbReference type="PIRNR" id="PIRNR000168"/>
    </source>
</evidence>
<dbReference type="PIRSF" id="PIRSF000168">
    <property type="entry name" value="Acyl-CoA_oxidase"/>
    <property type="match status" value="1"/>
</dbReference>
<keyword evidence="4 10" id="KW-0285">Flavoprotein</keyword>
<evidence type="ECO:0000313" key="18">
    <source>
        <dbReference type="Proteomes" id="UP000007797"/>
    </source>
</evidence>
<dbReference type="SUPFAM" id="SSF56645">
    <property type="entry name" value="Acyl-CoA dehydrogenase NM domain-like"/>
    <property type="match status" value="1"/>
</dbReference>
<dbReference type="OMA" id="SINKRFA"/>
<evidence type="ECO:0000256" key="5">
    <source>
        <dbReference type="ARBA" id="ARBA00022827"/>
    </source>
</evidence>
<evidence type="ECO:0000256" key="8">
    <source>
        <dbReference type="ARBA" id="ARBA00023098"/>
    </source>
</evidence>
<dbReference type="GO" id="GO:0003997">
    <property type="term" value="F:acyl-CoA oxidase activity"/>
    <property type="evidence" value="ECO:0007669"/>
    <property type="project" value="InterPro"/>
</dbReference>
<evidence type="ECO:0000256" key="7">
    <source>
        <dbReference type="ARBA" id="ARBA00023002"/>
    </source>
</evidence>
<comment type="similarity">
    <text evidence="3 10">Belongs to the acyl-CoA oxidase family.</text>
</comment>
<dbReference type="Pfam" id="PF02770">
    <property type="entry name" value="Acyl-CoA_dh_M"/>
    <property type="match status" value="1"/>
</dbReference>
<evidence type="ECO:0000259" key="15">
    <source>
        <dbReference type="Pfam" id="PF02770"/>
    </source>
</evidence>
<dbReference type="EMBL" id="GL883007">
    <property type="protein sequence ID" value="EGG24423.1"/>
    <property type="molecule type" value="Genomic_DNA"/>
</dbReference>
<feature type="binding site" evidence="12">
    <location>
        <position position="191"/>
    </location>
    <ligand>
        <name>FAD</name>
        <dbReference type="ChEBI" id="CHEBI:57692"/>
    </ligand>
</feature>
<dbReference type="KEGG" id="dfa:DFA_06573"/>
<evidence type="ECO:0000259" key="16">
    <source>
        <dbReference type="Pfam" id="PF22924"/>
    </source>
</evidence>
<gene>
    <name evidence="17" type="ORF">DFA_06573</name>
</gene>
<feature type="compositionally biased region" description="Low complexity" evidence="13">
    <location>
        <begin position="12"/>
        <end position="23"/>
    </location>
</feature>
<dbReference type="FunFam" id="1.20.140.10:FF:000010">
    <property type="entry name" value="Acyl-coenzyme A oxidase"/>
    <property type="match status" value="1"/>
</dbReference>
<keyword evidence="9" id="KW-0576">Peroxisome</keyword>
<comment type="cofactor">
    <cofactor evidence="1">
        <name>FAD</name>
        <dbReference type="ChEBI" id="CHEBI:57692"/>
    </cofactor>
</comment>
<evidence type="ECO:0000256" key="2">
    <source>
        <dbReference type="ARBA" id="ARBA00004275"/>
    </source>
</evidence>
<feature type="domain" description="Acyl-CoA oxidase/dehydrogenase middle" evidence="15">
    <location>
        <begin position="148"/>
        <end position="257"/>
    </location>
</feature>
<dbReference type="GO" id="GO:0005504">
    <property type="term" value="F:fatty acid binding"/>
    <property type="evidence" value="ECO:0007669"/>
    <property type="project" value="TreeGrafter"/>
</dbReference>
<dbReference type="GO" id="GO:0005777">
    <property type="term" value="C:peroxisome"/>
    <property type="evidence" value="ECO:0007669"/>
    <property type="project" value="UniProtKB-SubCell"/>
</dbReference>
<dbReference type="GO" id="GO:0055088">
    <property type="term" value="P:lipid homeostasis"/>
    <property type="evidence" value="ECO:0007669"/>
    <property type="project" value="TreeGrafter"/>
</dbReference>
<keyword evidence="6" id="KW-0276">Fatty acid metabolism</keyword>
<feature type="active site" description="Proton acceptor" evidence="11">
    <location>
        <position position="428"/>
    </location>
</feature>
<dbReference type="InterPro" id="IPR002655">
    <property type="entry name" value="Acyl-CoA_oxidase_C"/>
</dbReference>
<evidence type="ECO:0000256" key="11">
    <source>
        <dbReference type="PIRSR" id="PIRSR000168-1"/>
    </source>
</evidence>